<protein>
    <submittedName>
        <fullName evidence="9">Type II secretory pathway protein</fullName>
    </submittedName>
</protein>
<evidence type="ECO:0000256" key="1">
    <source>
        <dbReference type="ARBA" id="ARBA00004377"/>
    </source>
</evidence>
<dbReference type="InterPro" id="IPR012902">
    <property type="entry name" value="N_methyl_site"/>
</dbReference>
<gene>
    <name evidence="9" type="ORF">BLA13014_06157</name>
</gene>
<dbReference type="PANTHER" id="PTHR39583:SF2">
    <property type="entry name" value="TYPE II SECRETION SYSTEM PROTEIN J"/>
    <property type="match status" value="1"/>
</dbReference>
<accession>A0A6P2R847</accession>
<dbReference type="AlphaFoldDB" id="A0A6P2R847"/>
<evidence type="ECO:0000256" key="6">
    <source>
        <dbReference type="ARBA" id="ARBA00022989"/>
    </source>
</evidence>
<evidence type="ECO:0000256" key="5">
    <source>
        <dbReference type="ARBA" id="ARBA00022692"/>
    </source>
</evidence>
<evidence type="ECO:0000256" key="7">
    <source>
        <dbReference type="ARBA" id="ARBA00023136"/>
    </source>
</evidence>
<keyword evidence="6 8" id="KW-1133">Transmembrane helix</keyword>
<evidence type="ECO:0000256" key="8">
    <source>
        <dbReference type="SAM" id="Phobius"/>
    </source>
</evidence>
<evidence type="ECO:0000256" key="3">
    <source>
        <dbReference type="ARBA" id="ARBA00022481"/>
    </source>
</evidence>
<dbReference type="GO" id="GO:0015628">
    <property type="term" value="P:protein secretion by the type II secretion system"/>
    <property type="evidence" value="ECO:0007669"/>
    <property type="project" value="TreeGrafter"/>
</dbReference>
<dbReference type="NCBIfam" id="TIGR02532">
    <property type="entry name" value="IV_pilin_GFxxxE"/>
    <property type="match status" value="1"/>
</dbReference>
<organism evidence="9 10">
    <name type="scientific">Burkholderia aenigmatica</name>
    <dbReference type="NCBI Taxonomy" id="2015348"/>
    <lineage>
        <taxon>Bacteria</taxon>
        <taxon>Pseudomonadati</taxon>
        <taxon>Pseudomonadota</taxon>
        <taxon>Betaproteobacteria</taxon>
        <taxon>Burkholderiales</taxon>
        <taxon>Burkholderiaceae</taxon>
        <taxon>Burkholderia</taxon>
        <taxon>Burkholderia cepacia complex</taxon>
    </lineage>
</organism>
<keyword evidence="7 8" id="KW-0472">Membrane</keyword>
<dbReference type="InterPro" id="IPR051621">
    <property type="entry name" value="T2SS_protein_J"/>
</dbReference>
<dbReference type="SUPFAM" id="SSF54523">
    <property type="entry name" value="Pili subunits"/>
    <property type="match status" value="1"/>
</dbReference>
<sequence>MKRAAEPRKAARAGNRARGFTLIEMLVAIALLAVIALLSWRGLDATIRGRDDIASNLAQTRLLGRYFSQLQFDLTNLVTPDEVFGPPLRIRPGELVMVRHLGVGGGPTQMQVVRYQLKGRELVRSASQPLASLAEVDDALHHMDAFARVVVSNDARSMQLSVWIPPGGWTTSQAAIEQSYAQFLAQHGISNFTSIGVPVPRGVRFSVTMGAPAVEYVRTIPIGQ</sequence>
<dbReference type="Proteomes" id="UP000494261">
    <property type="component" value="Unassembled WGS sequence"/>
</dbReference>
<dbReference type="GO" id="GO:0005886">
    <property type="term" value="C:plasma membrane"/>
    <property type="evidence" value="ECO:0007669"/>
    <property type="project" value="UniProtKB-SubCell"/>
</dbReference>
<keyword evidence="2" id="KW-1003">Cell membrane</keyword>
<keyword evidence="3" id="KW-0488">Methylation</keyword>
<dbReference type="Pfam" id="PF07963">
    <property type="entry name" value="N_methyl"/>
    <property type="match status" value="1"/>
</dbReference>
<evidence type="ECO:0000256" key="4">
    <source>
        <dbReference type="ARBA" id="ARBA00022519"/>
    </source>
</evidence>
<dbReference type="PROSITE" id="PS00409">
    <property type="entry name" value="PROKAR_NTER_METHYL"/>
    <property type="match status" value="1"/>
</dbReference>
<proteinExistence type="predicted"/>
<dbReference type="RefSeq" id="WP_175025283.1">
    <property type="nucleotide sequence ID" value="NZ_CABVQC010000056.1"/>
</dbReference>
<dbReference type="InterPro" id="IPR045584">
    <property type="entry name" value="Pilin-like"/>
</dbReference>
<evidence type="ECO:0000313" key="10">
    <source>
        <dbReference type="Proteomes" id="UP000494261"/>
    </source>
</evidence>
<keyword evidence="5 8" id="KW-0812">Transmembrane</keyword>
<evidence type="ECO:0000313" key="9">
    <source>
        <dbReference type="EMBL" id="VWC29097.1"/>
    </source>
</evidence>
<keyword evidence="4" id="KW-0997">Cell inner membrane</keyword>
<dbReference type="EMBL" id="CABVQC010000056">
    <property type="protein sequence ID" value="VWC29097.1"/>
    <property type="molecule type" value="Genomic_DNA"/>
</dbReference>
<name>A0A6P2R847_9BURK</name>
<feature type="transmembrane region" description="Helical" evidence="8">
    <location>
        <begin position="20"/>
        <end position="40"/>
    </location>
</feature>
<dbReference type="PANTHER" id="PTHR39583">
    <property type="entry name" value="TYPE II SECRETION SYSTEM PROTEIN J-RELATED"/>
    <property type="match status" value="1"/>
</dbReference>
<comment type="subcellular location">
    <subcellularLocation>
        <location evidence="1">Cell inner membrane</location>
        <topology evidence="1">Single-pass membrane protein</topology>
    </subcellularLocation>
</comment>
<evidence type="ECO:0000256" key="2">
    <source>
        <dbReference type="ARBA" id="ARBA00022475"/>
    </source>
</evidence>
<reference evidence="9 10" key="1">
    <citation type="submission" date="2019-09" db="EMBL/GenBank/DDBJ databases">
        <authorList>
            <person name="Depoorter E."/>
        </authorList>
    </citation>
    <scope>NUCLEOTIDE SEQUENCE [LARGE SCALE GENOMIC DNA]</scope>
    <source>
        <strain evidence="9">LMG 13014</strain>
    </source>
</reference>